<sequence length="67" mass="7502">MTVPVDRLPIPTITDSTTECPNRFSTVSISITVERHLLHAHQSTSAGIRLSRVKSNRLLYKLLNIAM</sequence>
<gene>
    <name evidence="1" type="ORF">TSAR_015696</name>
</gene>
<accession>A0A232FDH2</accession>
<dbReference type="AlphaFoldDB" id="A0A232FDH2"/>
<reference evidence="1 2" key="1">
    <citation type="journal article" date="2017" name="Curr. Biol.">
        <title>The Evolution of Venom by Co-option of Single-Copy Genes.</title>
        <authorList>
            <person name="Martinson E.O."/>
            <person name="Mrinalini"/>
            <person name="Kelkar Y.D."/>
            <person name="Chang C.H."/>
            <person name="Werren J.H."/>
        </authorList>
    </citation>
    <scope>NUCLEOTIDE SEQUENCE [LARGE SCALE GENOMIC DNA]</scope>
    <source>
        <strain evidence="1 2">Alberta</strain>
        <tissue evidence="1">Whole body</tissue>
    </source>
</reference>
<keyword evidence="2" id="KW-1185">Reference proteome</keyword>
<protein>
    <submittedName>
        <fullName evidence="1">Uncharacterized protein</fullName>
    </submittedName>
</protein>
<dbReference type="EMBL" id="NNAY01000389">
    <property type="protein sequence ID" value="OXU28735.1"/>
    <property type="molecule type" value="Genomic_DNA"/>
</dbReference>
<evidence type="ECO:0000313" key="2">
    <source>
        <dbReference type="Proteomes" id="UP000215335"/>
    </source>
</evidence>
<proteinExistence type="predicted"/>
<organism evidence="1 2">
    <name type="scientific">Trichomalopsis sarcophagae</name>
    <dbReference type="NCBI Taxonomy" id="543379"/>
    <lineage>
        <taxon>Eukaryota</taxon>
        <taxon>Metazoa</taxon>
        <taxon>Ecdysozoa</taxon>
        <taxon>Arthropoda</taxon>
        <taxon>Hexapoda</taxon>
        <taxon>Insecta</taxon>
        <taxon>Pterygota</taxon>
        <taxon>Neoptera</taxon>
        <taxon>Endopterygota</taxon>
        <taxon>Hymenoptera</taxon>
        <taxon>Apocrita</taxon>
        <taxon>Proctotrupomorpha</taxon>
        <taxon>Chalcidoidea</taxon>
        <taxon>Pteromalidae</taxon>
        <taxon>Pteromalinae</taxon>
        <taxon>Trichomalopsis</taxon>
    </lineage>
</organism>
<comment type="caution">
    <text evidence="1">The sequence shown here is derived from an EMBL/GenBank/DDBJ whole genome shotgun (WGS) entry which is preliminary data.</text>
</comment>
<dbReference type="Proteomes" id="UP000215335">
    <property type="component" value="Unassembled WGS sequence"/>
</dbReference>
<name>A0A232FDH2_9HYME</name>
<evidence type="ECO:0000313" key="1">
    <source>
        <dbReference type="EMBL" id="OXU28735.1"/>
    </source>
</evidence>